<gene>
    <name evidence="2" type="ORF">METZ01_LOCUS122171</name>
</gene>
<dbReference type="CDD" id="cd02966">
    <property type="entry name" value="TlpA_like_family"/>
    <property type="match status" value="1"/>
</dbReference>
<dbReference type="EMBL" id="UINC01016694">
    <property type="protein sequence ID" value="SVA69317.1"/>
    <property type="molecule type" value="Genomic_DNA"/>
</dbReference>
<organism evidence="2">
    <name type="scientific">marine metagenome</name>
    <dbReference type="NCBI Taxonomy" id="408172"/>
    <lineage>
        <taxon>unclassified sequences</taxon>
        <taxon>metagenomes</taxon>
        <taxon>ecological metagenomes</taxon>
    </lineage>
</organism>
<name>A0A381XYT5_9ZZZZ</name>
<reference evidence="2" key="1">
    <citation type="submission" date="2018-05" db="EMBL/GenBank/DDBJ databases">
        <authorList>
            <person name="Lanie J.A."/>
            <person name="Ng W.-L."/>
            <person name="Kazmierczak K.M."/>
            <person name="Andrzejewski T.M."/>
            <person name="Davidsen T.M."/>
            <person name="Wayne K.J."/>
            <person name="Tettelin H."/>
            <person name="Glass J.I."/>
            <person name="Rusch D."/>
            <person name="Podicherti R."/>
            <person name="Tsui H.-C.T."/>
            <person name="Winkler M.E."/>
        </authorList>
    </citation>
    <scope>NUCLEOTIDE SEQUENCE</scope>
</reference>
<dbReference type="Gene3D" id="3.40.30.10">
    <property type="entry name" value="Glutaredoxin"/>
    <property type="match status" value="1"/>
</dbReference>
<dbReference type="Pfam" id="PF08534">
    <property type="entry name" value="Redoxin"/>
    <property type="match status" value="1"/>
</dbReference>
<dbReference type="GO" id="GO:0016491">
    <property type="term" value="F:oxidoreductase activity"/>
    <property type="evidence" value="ECO:0007669"/>
    <property type="project" value="InterPro"/>
</dbReference>
<evidence type="ECO:0000313" key="2">
    <source>
        <dbReference type="EMBL" id="SVA69317.1"/>
    </source>
</evidence>
<sequence length="165" mass="18645">MKRFFAALILFLSVLNGQFGIAPPLKFKLMNGQSVLLKDLIQQGPILIDFWALWCSPCLKEMPHLNKLQDEFGDEGFRVLAVNLDSERSVSKVKSYIRSKGYNLEVALDPAQETYRRLNGKAMPYSLLVDRTGKIIYRHSGYAPGDEKVLRKKVEALVHASSDNS</sequence>
<dbReference type="PROSITE" id="PS51352">
    <property type="entry name" value="THIOREDOXIN_2"/>
    <property type="match status" value="1"/>
</dbReference>
<proteinExistence type="predicted"/>
<dbReference type="SUPFAM" id="SSF52833">
    <property type="entry name" value="Thioredoxin-like"/>
    <property type="match status" value="1"/>
</dbReference>
<accession>A0A381XYT5</accession>
<evidence type="ECO:0000259" key="1">
    <source>
        <dbReference type="PROSITE" id="PS51352"/>
    </source>
</evidence>
<protein>
    <recommendedName>
        <fullName evidence="1">Thioredoxin domain-containing protein</fullName>
    </recommendedName>
</protein>
<feature type="domain" description="Thioredoxin" evidence="1">
    <location>
        <begin position="16"/>
        <end position="159"/>
    </location>
</feature>
<dbReference type="InterPro" id="IPR013766">
    <property type="entry name" value="Thioredoxin_domain"/>
</dbReference>
<dbReference type="InterPro" id="IPR036249">
    <property type="entry name" value="Thioredoxin-like_sf"/>
</dbReference>
<dbReference type="InterPro" id="IPR050553">
    <property type="entry name" value="Thioredoxin_ResA/DsbE_sf"/>
</dbReference>
<dbReference type="PANTHER" id="PTHR42852:SF17">
    <property type="entry name" value="THIOREDOXIN-LIKE PROTEIN HI_1115"/>
    <property type="match status" value="1"/>
</dbReference>
<dbReference type="AlphaFoldDB" id="A0A381XYT5"/>
<dbReference type="InterPro" id="IPR013740">
    <property type="entry name" value="Redoxin"/>
</dbReference>
<dbReference type="PANTHER" id="PTHR42852">
    <property type="entry name" value="THIOL:DISULFIDE INTERCHANGE PROTEIN DSBE"/>
    <property type="match status" value="1"/>
</dbReference>